<protein>
    <submittedName>
        <fullName evidence="1">Uncharacterized protein</fullName>
    </submittedName>
</protein>
<dbReference type="Proteomes" id="UP001345963">
    <property type="component" value="Unassembled WGS sequence"/>
</dbReference>
<comment type="caution">
    <text evidence="1">The sequence shown here is derived from an EMBL/GenBank/DDBJ whole genome shotgun (WGS) entry which is preliminary data.</text>
</comment>
<organism evidence="1 2">
    <name type="scientific">Ataeniobius toweri</name>
    <dbReference type="NCBI Taxonomy" id="208326"/>
    <lineage>
        <taxon>Eukaryota</taxon>
        <taxon>Metazoa</taxon>
        <taxon>Chordata</taxon>
        <taxon>Craniata</taxon>
        <taxon>Vertebrata</taxon>
        <taxon>Euteleostomi</taxon>
        <taxon>Actinopterygii</taxon>
        <taxon>Neopterygii</taxon>
        <taxon>Teleostei</taxon>
        <taxon>Neoteleostei</taxon>
        <taxon>Acanthomorphata</taxon>
        <taxon>Ovalentaria</taxon>
        <taxon>Atherinomorphae</taxon>
        <taxon>Cyprinodontiformes</taxon>
        <taxon>Goodeidae</taxon>
        <taxon>Ataeniobius</taxon>
    </lineage>
</organism>
<evidence type="ECO:0000313" key="2">
    <source>
        <dbReference type="Proteomes" id="UP001345963"/>
    </source>
</evidence>
<proteinExistence type="predicted"/>
<reference evidence="1 2" key="1">
    <citation type="submission" date="2021-07" db="EMBL/GenBank/DDBJ databases">
        <authorList>
            <person name="Palmer J.M."/>
        </authorList>
    </citation>
    <scope>NUCLEOTIDE SEQUENCE [LARGE SCALE GENOMIC DNA]</scope>
    <source>
        <strain evidence="1 2">AT_MEX2019</strain>
        <tissue evidence="1">Muscle</tissue>
    </source>
</reference>
<feature type="non-terminal residue" evidence="1">
    <location>
        <position position="73"/>
    </location>
</feature>
<evidence type="ECO:0000313" key="1">
    <source>
        <dbReference type="EMBL" id="MED6237605.1"/>
    </source>
</evidence>
<accession>A0ABU7AIA9</accession>
<keyword evidence="2" id="KW-1185">Reference proteome</keyword>
<dbReference type="EMBL" id="JAHUTI010017261">
    <property type="protein sequence ID" value="MED6237605.1"/>
    <property type="molecule type" value="Genomic_DNA"/>
</dbReference>
<name>A0ABU7AIA9_9TELE</name>
<gene>
    <name evidence="1" type="ORF">ATANTOWER_029062</name>
</gene>
<sequence>MPLSRKVSQCYGDQVPQSAGQLTKLSKQSEVTWLYQLVALVFTVSSCQFKQVLQTRAEETRCGKEESHHRQPL</sequence>